<feature type="region of interest" description="Disordered" evidence="1">
    <location>
        <begin position="806"/>
        <end position="884"/>
    </location>
</feature>
<feature type="region of interest" description="Disordered" evidence="1">
    <location>
        <begin position="725"/>
        <end position="755"/>
    </location>
</feature>
<feature type="compositionally biased region" description="Basic and acidic residues" evidence="1">
    <location>
        <begin position="661"/>
        <end position="687"/>
    </location>
</feature>
<feature type="compositionally biased region" description="Basic and acidic residues" evidence="1">
    <location>
        <begin position="825"/>
        <end position="858"/>
    </location>
</feature>
<evidence type="ECO:0000313" key="3">
    <source>
        <dbReference type="Proteomes" id="UP000078560"/>
    </source>
</evidence>
<sequence length="991" mass="110650">MSQLKMKKKKKSVDRKVWNDALDHFEELSNKNRYSLTKDTIHGRLRPEPEIIENVLEELENKIRHYFSLYQIEKEKRTSSEKNSYYLQKEVYSAYAILDKNKIYTKKLEDKLNSIKENQSSLIDTVRRIDLLYIQLDTLVQSFAGVCTQVATETSENSTSVNKKRNTLKMLLDYIYPCRTLDPRINSLYGILYYQSVGLLKDGKFMSPPIPPVPPVVPSEGDGWLPPSRYHHNHHGNHQEKDDHNISLTTENSFSDLVRTYKQMSNNTDSYEVFFTKYVEEEQNKLEKNENIRSVITGSGSNSSNKSNGIIPHDLLGFDVQVSKVEIKYSKENPRIICVIRYDSESTISAIQNSRRVTKARDLSGLTNTGHCIFQVDNTVNLDILPQKIPGEIPSFMIDIHDVSGKVLIGTSRCSFISEKTLTKDSPWDIYSRLNKSKPEVIGKVYVTVQPFPSNSILPAETFKNVKKYTFPSHSSGQTTPISYLTKGSNKYGSNNDTKVEHIGKMTFQKSALLSKVISEQDSNQQIGGGKNGLLQQRGKKVTFKPYTSKSDSPGRERNVYSTPHPRCAISATQGPGGEGGASPGKNALNKNDNGGKSATEKEGGNGANIQKGIGTTMSIKNRIKNLTMKFEHNKTSTNAEEDPLKKLADGKANQVEESAEEAKKVEKKKSMEKKESTKESSKESKKVSGFKMGDSKGDVLKKSLVPIVKDGVLKVKLPSMGKTSVTKKIESVGKASNAEHIEKTSEADEGDDKTISAQADMIDVNVAEVKDSIGSNKMKPFLKIKIEPKKDNLKKLFNKIGIKTLGTKDPENSLNSNMGSINENKSEKMKKEETSPILERKRSNKDTPKSLEEDRMGEVTTEGEAATMGEAKEPSGGVHGIEKKKTIKTKMLSFFKIKQNKSVAPKKEAIKNANPTGASKILKKPIPKDTTSSPVESQSSTDGPELKNILENAKKKAVFIDKNKITIKLTKKVEIKKEIKKFIPKLKNVE</sequence>
<feature type="compositionally biased region" description="Polar residues" evidence="1">
    <location>
        <begin position="930"/>
        <end position="943"/>
    </location>
</feature>
<feature type="region of interest" description="Disordered" evidence="1">
    <location>
        <begin position="904"/>
        <end position="948"/>
    </location>
</feature>
<accession>A0A1A8VZL5</accession>
<organism evidence="2 3">
    <name type="scientific">Plasmodium ovale curtisi</name>
    <dbReference type="NCBI Taxonomy" id="864141"/>
    <lineage>
        <taxon>Eukaryota</taxon>
        <taxon>Sar</taxon>
        <taxon>Alveolata</taxon>
        <taxon>Apicomplexa</taxon>
        <taxon>Aconoidasida</taxon>
        <taxon>Haemosporida</taxon>
        <taxon>Plasmodiidae</taxon>
        <taxon>Plasmodium</taxon>
        <taxon>Plasmodium (Plasmodium)</taxon>
    </lineage>
</organism>
<dbReference type="EMBL" id="FLQU01000467">
    <property type="protein sequence ID" value="SBS86052.1"/>
    <property type="molecule type" value="Genomic_DNA"/>
</dbReference>
<dbReference type="Proteomes" id="UP000078560">
    <property type="component" value="Unassembled WGS sequence"/>
</dbReference>
<protein>
    <submittedName>
        <fullName evidence="2">Uncharacterized protein</fullName>
    </submittedName>
</protein>
<feature type="compositionally biased region" description="Polar residues" evidence="1">
    <location>
        <begin position="813"/>
        <end position="822"/>
    </location>
</feature>
<feature type="region of interest" description="Disordered" evidence="1">
    <location>
        <begin position="522"/>
        <end position="614"/>
    </location>
</feature>
<proteinExistence type="predicted"/>
<dbReference type="AlphaFoldDB" id="A0A1A8VZL5"/>
<gene>
    <name evidence="2" type="ORF">POVCU2_0034960</name>
</gene>
<feature type="region of interest" description="Disordered" evidence="1">
    <location>
        <begin position="635"/>
        <end position="697"/>
    </location>
</feature>
<reference evidence="3" key="1">
    <citation type="submission" date="2016-05" db="EMBL/GenBank/DDBJ databases">
        <authorList>
            <person name="Naeem Raeece"/>
        </authorList>
    </citation>
    <scope>NUCLEOTIDE SEQUENCE [LARGE SCALE GENOMIC DNA]</scope>
</reference>
<evidence type="ECO:0000256" key="1">
    <source>
        <dbReference type="SAM" id="MobiDB-lite"/>
    </source>
</evidence>
<evidence type="ECO:0000313" key="2">
    <source>
        <dbReference type="EMBL" id="SBS86052.1"/>
    </source>
</evidence>
<name>A0A1A8VZL5_PLAOA</name>
<feature type="compositionally biased region" description="Basic and acidic residues" evidence="1">
    <location>
        <begin position="728"/>
        <end position="747"/>
    </location>
</feature>